<name>A0A1M6IMA9_9PROT</name>
<dbReference type="RefSeq" id="WP_073134946.1">
    <property type="nucleotide sequence ID" value="NZ_FQZF01000012.1"/>
</dbReference>
<dbReference type="OrthoDB" id="9792137at2"/>
<keyword evidence="2" id="KW-1185">Reference proteome</keyword>
<gene>
    <name evidence="1" type="ORF">SAMN02745194_02391</name>
</gene>
<dbReference type="AlphaFoldDB" id="A0A1M6IMA9"/>
<accession>A0A1M6IMA9</accession>
<dbReference type="InterPro" id="IPR036663">
    <property type="entry name" value="Fumarylacetoacetase_C_sf"/>
</dbReference>
<evidence type="ECO:0000313" key="1">
    <source>
        <dbReference type="EMBL" id="SHJ35646.1"/>
    </source>
</evidence>
<proteinExistence type="predicted"/>
<protein>
    <submittedName>
        <fullName evidence="1">2-keto-4-pentenoate hydratase</fullName>
    </submittedName>
</protein>
<organism evidence="1 2">
    <name type="scientific">Muricoccus roseus</name>
    <dbReference type="NCBI Taxonomy" id="198092"/>
    <lineage>
        <taxon>Bacteria</taxon>
        <taxon>Pseudomonadati</taxon>
        <taxon>Pseudomonadota</taxon>
        <taxon>Alphaproteobacteria</taxon>
        <taxon>Acetobacterales</taxon>
        <taxon>Roseomonadaceae</taxon>
        <taxon>Muricoccus</taxon>
    </lineage>
</organism>
<dbReference type="Proteomes" id="UP000184387">
    <property type="component" value="Unassembled WGS sequence"/>
</dbReference>
<dbReference type="STRING" id="198092.SAMN02745194_02391"/>
<reference evidence="1 2" key="1">
    <citation type="submission" date="2016-11" db="EMBL/GenBank/DDBJ databases">
        <authorList>
            <person name="Jaros S."/>
            <person name="Januszkiewicz K."/>
            <person name="Wedrychowicz H."/>
        </authorList>
    </citation>
    <scope>NUCLEOTIDE SEQUENCE [LARGE SCALE GENOMIC DNA]</scope>
    <source>
        <strain evidence="1 2">DSM 14916</strain>
    </source>
</reference>
<evidence type="ECO:0000313" key="2">
    <source>
        <dbReference type="Proteomes" id="UP000184387"/>
    </source>
</evidence>
<dbReference type="Gene3D" id="3.90.850.10">
    <property type="entry name" value="Fumarylacetoacetase-like, C-terminal domain"/>
    <property type="match status" value="1"/>
</dbReference>
<dbReference type="EMBL" id="FQZF01000012">
    <property type="protein sequence ID" value="SHJ35646.1"/>
    <property type="molecule type" value="Genomic_DNA"/>
</dbReference>
<dbReference type="SUPFAM" id="SSF56529">
    <property type="entry name" value="FAH"/>
    <property type="match status" value="1"/>
</dbReference>
<dbReference type="GO" id="GO:0003824">
    <property type="term" value="F:catalytic activity"/>
    <property type="evidence" value="ECO:0007669"/>
    <property type="project" value="InterPro"/>
</dbReference>
<sequence>MDKIEAAAALLTGARTGAALDGLPEALRPASLAEAEAMQNATLAALGETCGGWKLGRQGEVIFAAPIPASRILLDPVEGAIPMPAARFIELELAIRFHQPVAPEAVAGLRPEDLPALAHIGTLFELVQPRFTASAQIGPLDRIAECLASHGAAIRTAATPWTLALLDAPPPVRLTQNGGVIATREGPHVATPIRPLIEAWIARLARERRGIAAGEVLTFGSLSGMPAIPQEGAHYLGEIEGLPPLALTIAQV</sequence>